<evidence type="ECO:0000256" key="1">
    <source>
        <dbReference type="ARBA" id="ARBA00004496"/>
    </source>
</evidence>
<proteinExistence type="inferred from homology"/>
<dbReference type="GO" id="GO:0002949">
    <property type="term" value="P:tRNA threonylcarbamoyladenosine modification"/>
    <property type="evidence" value="ECO:0007669"/>
    <property type="project" value="InterPro"/>
</dbReference>
<dbReference type="OrthoDB" id="9809995at2"/>
<dbReference type="KEGG" id="bsan:CHH28_11215"/>
<dbReference type="InterPro" id="IPR022496">
    <property type="entry name" value="T6A_TsaB"/>
</dbReference>
<dbReference type="AlphaFoldDB" id="A0A222FKM2"/>
<evidence type="ECO:0000259" key="7">
    <source>
        <dbReference type="Pfam" id="PF00814"/>
    </source>
</evidence>
<dbReference type="GO" id="GO:0005829">
    <property type="term" value="C:cytosol"/>
    <property type="evidence" value="ECO:0007669"/>
    <property type="project" value="TreeGrafter"/>
</dbReference>
<name>A0A222FKM2_9GAMM</name>
<evidence type="ECO:0000256" key="5">
    <source>
        <dbReference type="ARBA" id="ARBA00022694"/>
    </source>
</evidence>
<sequence>MANLLILDASSTFCSVALKTADGVVAQSEVQPRKHAQRLLPMVDEVLVRSGLARQQLDGIAYARGPGSFTGIRIAASVMQGIAMGLDLPVCGISTLQGLAQSQLKPDGQRMLAVLDAHMGEVFWAQYRYENGLALLDGEEHVGSPDLYLANTDETLSAVGNGLKLAPLQHRSGNPDKELVAEDLVPLVLQQWSAGGFGCIEDHQPVYLREGVAWKKLAEQPSLLKR</sequence>
<dbReference type="InterPro" id="IPR043129">
    <property type="entry name" value="ATPase_NBD"/>
</dbReference>
<dbReference type="FunFam" id="3.30.420.40:FF:000097">
    <property type="entry name" value="tRNA threonylcarbamoyladenosine biosynthesis protein TsaB"/>
    <property type="match status" value="1"/>
</dbReference>
<comment type="similarity">
    <text evidence="2">Belongs to the KAE1 / TsaD family. TsaB subfamily.</text>
</comment>
<reference evidence="8 9" key="1">
    <citation type="submission" date="2017-07" db="EMBL/GenBank/DDBJ databases">
        <title>Annotated genome sequence of Bacterioplanes sanyensis isolated from Red Sea.</title>
        <authorList>
            <person name="Rehman Z.U."/>
        </authorList>
    </citation>
    <scope>NUCLEOTIDE SEQUENCE [LARGE SCALE GENOMIC DNA]</scope>
    <source>
        <strain evidence="8 9">NV9</strain>
    </source>
</reference>
<dbReference type="SUPFAM" id="SSF53067">
    <property type="entry name" value="Actin-like ATPase domain"/>
    <property type="match status" value="2"/>
</dbReference>
<gene>
    <name evidence="8" type="primary">tsaB</name>
    <name evidence="8" type="ORF">CHH28_11215</name>
</gene>
<dbReference type="NCBIfam" id="TIGR03725">
    <property type="entry name" value="T6A_YeaZ"/>
    <property type="match status" value="1"/>
</dbReference>
<dbReference type="RefSeq" id="WP_094060392.1">
    <property type="nucleotide sequence ID" value="NZ_CP022530.1"/>
</dbReference>
<evidence type="ECO:0000256" key="2">
    <source>
        <dbReference type="ARBA" id="ARBA00010493"/>
    </source>
</evidence>
<evidence type="ECO:0000313" key="8">
    <source>
        <dbReference type="EMBL" id="ASP39212.1"/>
    </source>
</evidence>
<organism evidence="8 9">
    <name type="scientific">Bacterioplanes sanyensis</name>
    <dbReference type="NCBI Taxonomy" id="1249553"/>
    <lineage>
        <taxon>Bacteria</taxon>
        <taxon>Pseudomonadati</taxon>
        <taxon>Pseudomonadota</taxon>
        <taxon>Gammaproteobacteria</taxon>
        <taxon>Oceanospirillales</taxon>
        <taxon>Oceanospirillaceae</taxon>
        <taxon>Bacterioplanes</taxon>
    </lineage>
</organism>
<protein>
    <recommendedName>
        <fullName evidence="3">tRNA threonylcarbamoyladenosine biosynthesis protein TsaB</fullName>
    </recommendedName>
    <alternativeName>
        <fullName evidence="6">t(6)A37 threonylcarbamoyladenosine biosynthesis protein TsaB</fullName>
    </alternativeName>
</protein>
<dbReference type="EMBL" id="CP022530">
    <property type="protein sequence ID" value="ASP39212.1"/>
    <property type="molecule type" value="Genomic_DNA"/>
</dbReference>
<keyword evidence="8" id="KW-0808">Transferase</keyword>
<dbReference type="Proteomes" id="UP000202440">
    <property type="component" value="Chromosome"/>
</dbReference>
<comment type="subcellular location">
    <subcellularLocation>
        <location evidence="1">Cytoplasm</location>
    </subcellularLocation>
</comment>
<keyword evidence="9" id="KW-1185">Reference proteome</keyword>
<feature type="domain" description="Gcp-like" evidence="7">
    <location>
        <begin position="29"/>
        <end position="131"/>
    </location>
</feature>
<evidence type="ECO:0000256" key="6">
    <source>
        <dbReference type="ARBA" id="ARBA00032446"/>
    </source>
</evidence>
<dbReference type="Pfam" id="PF00814">
    <property type="entry name" value="TsaD"/>
    <property type="match status" value="1"/>
</dbReference>
<dbReference type="Gene3D" id="3.30.420.40">
    <property type="match status" value="2"/>
</dbReference>
<dbReference type="PANTHER" id="PTHR11735">
    <property type="entry name" value="TRNA N6-ADENOSINE THREONYLCARBAMOYLTRANSFERASE"/>
    <property type="match status" value="1"/>
</dbReference>
<dbReference type="PANTHER" id="PTHR11735:SF11">
    <property type="entry name" value="TRNA THREONYLCARBAMOYLADENOSINE BIOSYNTHESIS PROTEIN TSAB"/>
    <property type="match status" value="1"/>
</dbReference>
<keyword evidence="5" id="KW-0819">tRNA processing</keyword>
<evidence type="ECO:0000256" key="4">
    <source>
        <dbReference type="ARBA" id="ARBA00022490"/>
    </source>
</evidence>
<evidence type="ECO:0000256" key="3">
    <source>
        <dbReference type="ARBA" id="ARBA00019012"/>
    </source>
</evidence>
<keyword evidence="4" id="KW-0963">Cytoplasm</keyword>
<dbReference type="CDD" id="cd24032">
    <property type="entry name" value="ASKHA_NBD_TsaB"/>
    <property type="match status" value="1"/>
</dbReference>
<dbReference type="GO" id="GO:0016740">
    <property type="term" value="F:transferase activity"/>
    <property type="evidence" value="ECO:0007669"/>
    <property type="project" value="UniProtKB-KW"/>
</dbReference>
<evidence type="ECO:0000313" key="9">
    <source>
        <dbReference type="Proteomes" id="UP000202440"/>
    </source>
</evidence>
<dbReference type="InterPro" id="IPR000905">
    <property type="entry name" value="Gcp-like_dom"/>
</dbReference>
<accession>A0A222FKM2</accession>